<dbReference type="InterPro" id="IPR046373">
    <property type="entry name" value="Acyl-CoA_Oxase/DH_mid-dom_sf"/>
</dbReference>
<dbReference type="InterPro" id="IPR009100">
    <property type="entry name" value="AcylCoA_DH/oxidase_NM_dom_sf"/>
</dbReference>
<dbReference type="PANTHER" id="PTHR43884:SF12">
    <property type="entry name" value="ISOVALERYL-COA DEHYDROGENASE, MITOCHONDRIAL-RELATED"/>
    <property type="match status" value="1"/>
</dbReference>
<dbReference type="InterPro" id="IPR037069">
    <property type="entry name" value="AcylCoA_DH/ox_N_sf"/>
</dbReference>
<reference evidence="3 4" key="1">
    <citation type="submission" date="2023-12" db="EMBL/GenBank/DDBJ databases">
        <title>Blastococcus brunescens sp. nov., an actonobacterium isolated from sandstone collected in sahara desert.</title>
        <authorList>
            <person name="Gtari M."/>
            <person name="Ghodhbane F."/>
        </authorList>
    </citation>
    <scope>NUCLEOTIDE SEQUENCE [LARGE SCALE GENOMIC DNA]</scope>
    <source>
        <strain evidence="3 4">BMG 8361</strain>
    </source>
</reference>
<feature type="domain" description="Acyl-CoA dehydrogenase/oxidase N-terminal" evidence="2">
    <location>
        <begin position="6"/>
        <end position="116"/>
    </location>
</feature>
<dbReference type="Pfam" id="PF02770">
    <property type="entry name" value="Acyl-CoA_dh_M"/>
    <property type="match status" value="1"/>
</dbReference>
<sequence>MSISADDLEEIRQLARSVATERIAPSASDVDEAGRFPTEGYQALVASQLHAVVIPGAYGGVGADALTSAVVAEEIARACATTQQVSGANELFAWPLLLAASEEQKQRWLSPIAAGEALGAFALSEPDAGSDVASMTTRAHATDDGWRVRGTKRWITNGGVADCYVLFAVTDPEAGSRGISAFVLEGPTPDCPSVPPRRRWG</sequence>
<evidence type="ECO:0000259" key="1">
    <source>
        <dbReference type="Pfam" id="PF02770"/>
    </source>
</evidence>
<feature type="domain" description="Acyl-CoA oxidase/dehydrogenase middle" evidence="1">
    <location>
        <begin position="120"/>
        <end position="189"/>
    </location>
</feature>
<dbReference type="Proteomes" id="UP001324287">
    <property type="component" value="Chromosome"/>
</dbReference>
<evidence type="ECO:0000313" key="4">
    <source>
        <dbReference type="Proteomes" id="UP001324287"/>
    </source>
</evidence>
<name>A0ABZ1B9L1_9ACTN</name>
<gene>
    <name evidence="3" type="ORF">U6N30_14730</name>
</gene>
<evidence type="ECO:0000313" key="3">
    <source>
        <dbReference type="EMBL" id="WRL66543.1"/>
    </source>
</evidence>
<dbReference type="Gene3D" id="2.40.110.10">
    <property type="entry name" value="Butyryl-CoA Dehydrogenase, subunit A, domain 2"/>
    <property type="match status" value="1"/>
</dbReference>
<dbReference type="InterPro" id="IPR006091">
    <property type="entry name" value="Acyl-CoA_Oxase/DH_mid-dom"/>
</dbReference>
<dbReference type="PROSITE" id="PS00072">
    <property type="entry name" value="ACYL_COA_DH_1"/>
    <property type="match status" value="1"/>
</dbReference>
<dbReference type="Gene3D" id="1.10.540.10">
    <property type="entry name" value="Acyl-CoA dehydrogenase/oxidase, N-terminal domain"/>
    <property type="match status" value="1"/>
</dbReference>
<keyword evidence="4" id="KW-1185">Reference proteome</keyword>
<dbReference type="SUPFAM" id="SSF56645">
    <property type="entry name" value="Acyl-CoA dehydrogenase NM domain-like"/>
    <property type="match status" value="1"/>
</dbReference>
<dbReference type="EMBL" id="CP141261">
    <property type="protein sequence ID" value="WRL66543.1"/>
    <property type="molecule type" value="Genomic_DNA"/>
</dbReference>
<evidence type="ECO:0000259" key="2">
    <source>
        <dbReference type="Pfam" id="PF02771"/>
    </source>
</evidence>
<dbReference type="PANTHER" id="PTHR43884">
    <property type="entry name" value="ACYL-COA DEHYDROGENASE"/>
    <property type="match status" value="1"/>
</dbReference>
<dbReference type="Pfam" id="PF02771">
    <property type="entry name" value="Acyl-CoA_dh_N"/>
    <property type="match status" value="1"/>
</dbReference>
<dbReference type="RefSeq" id="WP_324277855.1">
    <property type="nucleotide sequence ID" value="NZ_CP141261.1"/>
</dbReference>
<dbReference type="InterPro" id="IPR013786">
    <property type="entry name" value="AcylCoA_DH/ox_N"/>
</dbReference>
<proteinExistence type="predicted"/>
<protein>
    <submittedName>
        <fullName evidence="3">Acyl-CoA dehydrogenase family protein</fullName>
    </submittedName>
</protein>
<organism evidence="3 4">
    <name type="scientific">Blastococcus brunescens</name>
    <dbReference type="NCBI Taxonomy" id="1564165"/>
    <lineage>
        <taxon>Bacteria</taxon>
        <taxon>Bacillati</taxon>
        <taxon>Actinomycetota</taxon>
        <taxon>Actinomycetes</taxon>
        <taxon>Geodermatophilales</taxon>
        <taxon>Geodermatophilaceae</taxon>
        <taxon>Blastococcus</taxon>
    </lineage>
</organism>
<accession>A0ABZ1B9L1</accession>
<dbReference type="InterPro" id="IPR006089">
    <property type="entry name" value="Acyl-CoA_DH_CS"/>
</dbReference>